<keyword evidence="1" id="KW-1133">Transmembrane helix</keyword>
<dbReference type="EMBL" id="CP033622">
    <property type="protein sequence ID" value="QIZ51036.1"/>
    <property type="molecule type" value="Genomic_DNA"/>
</dbReference>
<dbReference type="RefSeq" id="WP_168362384.1">
    <property type="nucleotide sequence ID" value="NZ_CP033622.1"/>
</dbReference>
<dbReference type="Proteomes" id="UP000500801">
    <property type="component" value="Chromosome"/>
</dbReference>
<reference evidence="2 3" key="1">
    <citation type="submission" date="2018-11" db="EMBL/GenBank/DDBJ databases">
        <title>Complete genome sequence of Dickeya zeae strain CE1 infecting Canna edulis Ker-Gawl. in China.</title>
        <authorList>
            <person name="Zhang J."/>
            <person name="Lin B."/>
            <person name="Shen H."/>
            <person name="Jiang S."/>
            <person name="Pu X."/>
            <person name="Sun D."/>
        </authorList>
    </citation>
    <scope>NUCLEOTIDE SEQUENCE [LARGE SCALE GENOMIC DNA]</scope>
    <source>
        <strain evidence="2 3">CE1</strain>
    </source>
</reference>
<feature type="transmembrane region" description="Helical" evidence="1">
    <location>
        <begin position="53"/>
        <end position="76"/>
    </location>
</feature>
<proteinExistence type="predicted"/>
<gene>
    <name evidence="2" type="ORF">DWG24_09785</name>
</gene>
<protein>
    <submittedName>
        <fullName evidence="2">Uncharacterized protein</fullName>
    </submittedName>
</protein>
<sequence length="87" mass="10008">MKWHSRLKFLLMFVSFYTVVTPLIGLIGIPIGLAIVFFKTGVFVFDINKEIDTLIYIMKIGTVIGFILGAGLWILAEIDRYLKNRRK</sequence>
<keyword evidence="1" id="KW-0812">Transmembrane</keyword>
<keyword evidence="1" id="KW-0472">Membrane</keyword>
<organism evidence="2 3">
    <name type="scientific">Dickeya zeae</name>
    <dbReference type="NCBI Taxonomy" id="204042"/>
    <lineage>
        <taxon>Bacteria</taxon>
        <taxon>Pseudomonadati</taxon>
        <taxon>Pseudomonadota</taxon>
        <taxon>Gammaproteobacteria</taxon>
        <taxon>Enterobacterales</taxon>
        <taxon>Pectobacteriaceae</taxon>
        <taxon>Dickeya</taxon>
    </lineage>
</organism>
<accession>A0AAE7CYK5</accession>
<feature type="transmembrane region" description="Helical" evidence="1">
    <location>
        <begin position="9"/>
        <end position="38"/>
    </location>
</feature>
<name>A0AAE7CYK5_9GAMM</name>
<evidence type="ECO:0000313" key="3">
    <source>
        <dbReference type="Proteomes" id="UP000500801"/>
    </source>
</evidence>
<evidence type="ECO:0000313" key="2">
    <source>
        <dbReference type="EMBL" id="QIZ51036.1"/>
    </source>
</evidence>
<dbReference type="AlphaFoldDB" id="A0AAE7CYK5"/>
<evidence type="ECO:0000256" key="1">
    <source>
        <dbReference type="SAM" id="Phobius"/>
    </source>
</evidence>